<dbReference type="InterPro" id="IPR052925">
    <property type="entry name" value="Phage_Integrase-like_Recomb"/>
</dbReference>
<proteinExistence type="predicted"/>
<name>A0A1G7YZU9_9RHOB</name>
<dbReference type="SUPFAM" id="SSF47823">
    <property type="entry name" value="lambda integrase-like, N-terminal domain"/>
    <property type="match status" value="1"/>
</dbReference>
<dbReference type="Gene3D" id="1.10.443.10">
    <property type="entry name" value="Intergrase catalytic core"/>
    <property type="match status" value="1"/>
</dbReference>
<feature type="domain" description="Core-binding (CB)" evidence="7">
    <location>
        <begin position="98"/>
        <end position="192"/>
    </location>
</feature>
<evidence type="ECO:0000256" key="3">
    <source>
        <dbReference type="ARBA" id="ARBA00023172"/>
    </source>
</evidence>
<keyword evidence="9" id="KW-1185">Reference proteome</keyword>
<dbReference type="InterPro" id="IPR013762">
    <property type="entry name" value="Integrase-like_cat_sf"/>
</dbReference>
<evidence type="ECO:0000259" key="7">
    <source>
        <dbReference type="PROSITE" id="PS51900"/>
    </source>
</evidence>
<dbReference type="AlphaFoldDB" id="A0A1G7YZU9"/>
<dbReference type="InterPro" id="IPR011010">
    <property type="entry name" value="DNA_brk_join_enz"/>
</dbReference>
<dbReference type="CDD" id="cd00799">
    <property type="entry name" value="INT_Cre_C"/>
    <property type="match status" value="1"/>
</dbReference>
<protein>
    <submittedName>
        <fullName evidence="8">Site-specific recombinase XerD</fullName>
    </submittedName>
</protein>
<evidence type="ECO:0000313" key="8">
    <source>
        <dbReference type="EMBL" id="SDH01924.1"/>
    </source>
</evidence>
<dbReference type="PANTHER" id="PTHR34605:SF4">
    <property type="entry name" value="DNA ADENINE METHYLTRANSFERASE"/>
    <property type="match status" value="1"/>
</dbReference>
<accession>A0A1G7YZU9</accession>
<evidence type="ECO:0000256" key="5">
    <source>
        <dbReference type="SAM" id="MobiDB-lite"/>
    </source>
</evidence>
<dbReference type="SUPFAM" id="SSF56349">
    <property type="entry name" value="DNA breaking-rejoining enzymes"/>
    <property type="match status" value="1"/>
</dbReference>
<dbReference type="Gene3D" id="1.10.150.130">
    <property type="match status" value="1"/>
</dbReference>
<dbReference type="STRING" id="218672.SAMN04489759_1185"/>
<keyword evidence="2 4" id="KW-0238">DNA-binding</keyword>
<sequence>MTDNVGLSFVLVFIEKMARIVDQNPENRTRHGSPRSQETSSDVDRIAPSAEPDASTDDLPDIVDLVMEMSRGPDDTTATDKVEPASPPPLPAATGKVNPLPGHLEHLADRARSYVEAASSANTRRAYASDWKHFSSWCRRQGVEPLPPDPQTVGLYITACASGTVTGDKKPNSVSTIERRLSSLSWNYSQRGLSLDRKDRHIATVMAGIRNRHAAPPRQKEAVLPEDLIAMLETLDRGSLRGLRDRAMLLLGFSGGLRRSEVTGLDVGRDQTEDGRGWIEIFPGKGMLVTLRGKTGWREVEIGRGSSDATCPVVALETWLKLARIGHGPLFRRVTGQGKKVGAERLNDQEVARLVKRTALAAGVRGDLPEGERGKLFSGHSLRAGLASSAEVDERYVQKQLGHASAEMTRKYQRRRDRFRVNLTKASGL</sequence>
<dbReference type="PROSITE" id="PS51900">
    <property type="entry name" value="CB"/>
    <property type="match status" value="1"/>
</dbReference>
<dbReference type="InterPro" id="IPR010998">
    <property type="entry name" value="Integrase_recombinase_N"/>
</dbReference>
<evidence type="ECO:0000313" key="9">
    <source>
        <dbReference type="Proteomes" id="UP000199399"/>
    </source>
</evidence>
<dbReference type="GO" id="GO:0015074">
    <property type="term" value="P:DNA integration"/>
    <property type="evidence" value="ECO:0007669"/>
    <property type="project" value="UniProtKB-KW"/>
</dbReference>
<gene>
    <name evidence="8" type="ORF">SAMN04489759_1185</name>
</gene>
<feature type="region of interest" description="Disordered" evidence="5">
    <location>
        <begin position="24"/>
        <end position="94"/>
    </location>
</feature>
<feature type="domain" description="Tyr recombinase" evidence="6">
    <location>
        <begin position="218"/>
        <end position="425"/>
    </location>
</feature>
<evidence type="ECO:0000256" key="4">
    <source>
        <dbReference type="PROSITE-ProRule" id="PRU01248"/>
    </source>
</evidence>
<dbReference type="EMBL" id="FNBP01000018">
    <property type="protein sequence ID" value="SDH01924.1"/>
    <property type="molecule type" value="Genomic_DNA"/>
</dbReference>
<dbReference type="InterPro" id="IPR044068">
    <property type="entry name" value="CB"/>
</dbReference>
<evidence type="ECO:0000259" key="6">
    <source>
        <dbReference type="PROSITE" id="PS51898"/>
    </source>
</evidence>
<feature type="compositionally biased region" description="Basic and acidic residues" evidence="5">
    <location>
        <begin position="71"/>
        <end position="83"/>
    </location>
</feature>
<dbReference type="GO" id="GO:0003677">
    <property type="term" value="F:DNA binding"/>
    <property type="evidence" value="ECO:0007669"/>
    <property type="project" value="UniProtKB-UniRule"/>
</dbReference>
<dbReference type="PANTHER" id="PTHR34605">
    <property type="entry name" value="PHAGE_INTEGRASE DOMAIN-CONTAINING PROTEIN"/>
    <property type="match status" value="1"/>
</dbReference>
<dbReference type="InterPro" id="IPR002104">
    <property type="entry name" value="Integrase_catalytic"/>
</dbReference>
<evidence type="ECO:0000256" key="2">
    <source>
        <dbReference type="ARBA" id="ARBA00023125"/>
    </source>
</evidence>
<reference evidence="9" key="1">
    <citation type="submission" date="2016-10" db="EMBL/GenBank/DDBJ databases">
        <authorList>
            <person name="Varghese N."/>
            <person name="Submissions S."/>
        </authorList>
    </citation>
    <scope>NUCLEOTIDE SEQUENCE [LARGE SCALE GENOMIC DNA]</scope>
    <source>
        <strain evidence="9">DSM 16477</strain>
    </source>
</reference>
<evidence type="ECO:0000256" key="1">
    <source>
        <dbReference type="ARBA" id="ARBA00022908"/>
    </source>
</evidence>
<dbReference type="Pfam" id="PF00589">
    <property type="entry name" value="Phage_integrase"/>
    <property type="match status" value="1"/>
</dbReference>
<dbReference type="GO" id="GO:0006310">
    <property type="term" value="P:DNA recombination"/>
    <property type="evidence" value="ECO:0007669"/>
    <property type="project" value="UniProtKB-KW"/>
</dbReference>
<dbReference type="PROSITE" id="PS51898">
    <property type="entry name" value="TYR_RECOMBINASE"/>
    <property type="match status" value="1"/>
</dbReference>
<keyword evidence="1" id="KW-0229">DNA integration</keyword>
<dbReference type="Proteomes" id="UP000199399">
    <property type="component" value="Unassembled WGS sequence"/>
</dbReference>
<organism evidence="8 9">
    <name type="scientific">Sulfitobacter delicatus</name>
    <dbReference type="NCBI Taxonomy" id="218672"/>
    <lineage>
        <taxon>Bacteria</taxon>
        <taxon>Pseudomonadati</taxon>
        <taxon>Pseudomonadota</taxon>
        <taxon>Alphaproteobacteria</taxon>
        <taxon>Rhodobacterales</taxon>
        <taxon>Roseobacteraceae</taxon>
        <taxon>Sulfitobacter</taxon>
    </lineage>
</organism>
<keyword evidence="3" id="KW-0233">DNA recombination</keyword>